<dbReference type="Proteomes" id="UP001162741">
    <property type="component" value="Chromosome"/>
</dbReference>
<dbReference type="RefSeq" id="WP_264283593.1">
    <property type="nucleotide sequence ID" value="NZ_CP107006.1"/>
</dbReference>
<organism evidence="2 3">
    <name type="scientific">Chitinophaga horti</name>
    <dbReference type="NCBI Taxonomy" id="2920382"/>
    <lineage>
        <taxon>Bacteria</taxon>
        <taxon>Pseudomonadati</taxon>
        <taxon>Bacteroidota</taxon>
        <taxon>Chitinophagia</taxon>
        <taxon>Chitinophagales</taxon>
        <taxon>Chitinophagaceae</taxon>
        <taxon>Chitinophaga</taxon>
    </lineage>
</organism>
<gene>
    <name evidence="2" type="ORF">MKQ68_12505</name>
</gene>
<feature type="compositionally biased region" description="Polar residues" evidence="1">
    <location>
        <begin position="10"/>
        <end position="26"/>
    </location>
</feature>
<protein>
    <submittedName>
        <fullName evidence="2">Uncharacterized protein</fullName>
    </submittedName>
</protein>
<keyword evidence="3" id="KW-1185">Reference proteome</keyword>
<accession>A0ABY6J8J2</accession>
<reference evidence="2" key="1">
    <citation type="submission" date="2022-10" db="EMBL/GenBank/DDBJ databases">
        <title>Chitinophaga sp. nov., isolated from soil.</title>
        <authorList>
            <person name="Jeon C.O."/>
        </authorList>
    </citation>
    <scope>NUCLEOTIDE SEQUENCE</scope>
    <source>
        <strain evidence="2">R8</strain>
    </source>
</reference>
<dbReference type="EMBL" id="CP107006">
    <property type="protein sequence ID" value="UYQ95922.1"/>
    <property type="molecule type" value="Genomic_DNA"/>
</dbReference>
<evidence type="ECO:0000313" key="2">
    <source>
        <dbReference type="EMBL" id="UYQ95922.1"/>
    </source>
</evidence>
<feature type="region of interest" description="Disordered" evidence="1">
    <location>
        <begin position="1"/>
        <end position="31"/>
    </location>
</feature>
<evidence type="ECO:0000313" key="3">
    <source>
        <dbReference type="Proteomes" id="UP001162741"/>
    </source>
</evidence>
<proteinExistence type="predicted"/>
<name>A0ABY6J8J2_9BACT</name>
<evidence type="ECO:0000256" key="1">
    <source>
        <dbReference type="SAM" id="MobiDB-lite"/>
    </source>
</evidence>
<sequence length="185" mass="19846">MKKRQFTPPGRTTATQPALSAPVTFNNDKHARPPLVQSPAQMEAAANMARANAWAGQALKDVRLSSLYAALAAEGQSVYHLALADSYKAPAITKVDESAYHGKVGDKLIITATDNVWVDRVHVTIMVLGETLEEGVAQSDMPGSSTFTYVAAKALPGKCVYGLLIEAYDLPGNCTRKLELKEIST</sequence>